<reference evidence="3 4" key="1">
    <citation type="journal article" date="2011" name="Science">
        <title>The Selaginella genome identifies genetic changes associated with the evolution of vascular plants.</title>
        <authorList>
            <person name="Banks J.A."/>
            <person name="Nishiyama T."/>
            <person name="Hasebe M."/>
            <person name="Bowman J.L."/>
            <person name="Gribskov M."/>
            <person name="dePamphilis C."/>
            <person name="Albert V.A."/>
            <person name="Aono N."/>
            <person name="Aoyama T."/>
            <person name="Ambrose B.A."/>
            <person name="Ashton N.W."/>
            <person name="Axtell M.J."/>
            <person name="Barker E."/>
            <person name="Barker M.S."/>
            <person name="Bennetzen J.L."/>
            <person name="Bonawitz N.D."/>
            <person name="Chapple C."/>
            <person name="Cheng C."/>
            <person name="Correa L.G."/>
            <person name="Dacre M."/>
            <person name="DeBarry J."/>
            <person name="Dreyer I."/>
            <person name="Elias M."/>
            <person name="Engstrom E.M."/>
            <person name="Estelle M."/>
            <person name="Feng L."/>
            <person name="Finet C."/>
            <person name="Floyd S.K."/>
            <person name="Frommer W.B."/>
            <person name="Fujita T."/>
            <person name="Gramzow L."/>
            <person name="Gutensohn M."/>
            <person name="Harholt J."/>
            <person name="Hattori M."/>
            <person name="Heyl A."/>
            <person name="Hirai T."/>
            <person name="Hiwatashi Y."/>
            <person name="Ishikawa M."/>
            <person name="Iwata M."/>
            <person name="Karol K.G."/>
            <person name="Koehler B."/>
            <person name="Kolukisaoglu U."/>
            <person name="Kubo M."/>
            <person name="Kurata T."/>
            <person name="Lalonde S."/>
            <person name="Li K."/>
            <person name="Li Y."/>
            <person name="Litt A."/>
            <person name="Lyons E."/>
            <person name="Manning G."/>
            <person name="Maruyama T."/>
            <person name="Michael T.P."/>
            <person name="Mikami K."/>
            <person name="Miyazaki S."/>
            <person name="Morinaga S."/>
            <person name="Murata T."/>
            <person name="Mueller-Roeber B."/>
            <person name="Nelson D.R."/>
            <person name="Obara M."/>
            <person name="Oguri Y."/>
            <person name="Olmstead R.G."/>
            <person name="Onodera N."/>
            <person name="Petersen B.L."/>
            <person name="Pils B."/>
            <person name="Prigge M."/>
            <person name="Rensing S.A."/>
            <person name="Riano-Pachon D.M."/>
            <person name="Roberts A.W."/>
            <person name="Sato Y."/>
            <person name="Scheller H.V."/>
            <person name="Schulz B."/>
            <person name="Schulz C."/>
            <person name="Shakirov E.V."/>
            <person name="Shibagaki N."/>
            <person name="Shinohara N."/>
            <person name="Shippen D.E."/>
            <person name="Soerensen I."/>
            <person name="Sotooka R."/>
            <person name="Sugimoto N."/>
            <person name="Sugita M."/>
            <person name="Sumikawa N."/>
            <person name="Tanurdzic M."/>
            <person name="Theissen G."/>
            <person name="Ulvskov P."/>
            <person name="Wakazuki S."/>
            <person name="Weng J.K."/>
            <person name="Willats W.W."/>
            <person name="Wipf D."/>
            <person name="Wolf P.G."/>
            <person name="Yang L."/>
            <person name="Zimmer A.D."/>
            <person name="Zhu Q."/>
            <person name="Mitros T."/>
            <person name="Hellsten U."/>
            <person name="Loque D."/>
            <person name="Otillar R."/>
            <person name="Salamov A."/>
            <person name="Schmutz J."/>
            <person name="Shapiro H."/>
            <person name="Lindquist E."/>
            <person name="Lucas S."/>
            <person name="Rokhsar D."/>
            <person name="Grigoriev I.V."/>
        </authorList>
    </citation>
    <scope>NUCLEOTIDE SEQUENCE [LARGE SCALE GENOMIC DNA]</scope>
</reference>
<evidence type="ECO:0000313" key="4">
    <source>
        <dbReference type="Proteomes" id="UP000001514"/>
    </source>
</evidence>
<dbReference type="InParanoid" id="D8SYZ6"/>
<keyword evidence="4" id="KW-1185">Reference proteome</keyword>
<dbReference type="EMBL" id="GL377654">
    <property type="protein sequence ID" value="EFJ10401.1"/>
    <property type="molecule type" value="Genomic_DNA"/>
</dbReference>
<keyword evidence="2" id="KW-0812">Transmembrane</keyword>
<feature type="transmembrane region" description="Helical" evidence="2">
    <location>
        <begin position="87"/>
        <end position="106"/>
    </location>
</feature>
<dbReference type="HOGENOM" id="CLU_1231690_0_0_1"/>
<dbReference type="Proteomes" id="UP000001514">
    <property type="component" value="Unassembled WGS sequence"/>
</dbReference>
<dbReference type="Gramene" id="EFJ10401">
    <property type="protein sequence ID" value="EFJ10401"/>
    <property type="gene ID" value="SELMODRAFT_427240"/>
</dbReference>
<protein>
    <recommendedName>
        <fullName evidence="5">Transmembrane protein</fullName>
    </recommendedName>
</protein>
<evidence type="ECO:0008006" key="5">
    <source>
        <dbReference type="Google" id="ProtNLM"/>
    </source>
</evidence>
<feature type="compositionally biased region" description="Low complexity" evidence="1">
    <location>
        <begin position="1"/>
        <end position="25"/>
    </location>
</feature>
<organism evidence="4">
    <name type="scientific">Selaginella moellendorffii</name>
    <name type="common">Spikemoss</name>
    <dbReference type="NCBI Taxonomy" id="88036"/>
    <lineage>
        <taxon>Eukaryota</taxon>
        <taxon>Viridiplantae</taxon>
        <taxon>Streptophyta</taxon>
        <taxon>Embryophyta</taxon>
        <taxon>Tracheophyta</taxon>
        <taxon>Lycopodiopsida</taxon>
        <taxon>Selaginellales</taxon>
        <taxon>Selaginellaceae</taxon>
        <taxon>Selaginella</taxon>
    </lineage>
</organism>
<dbReference type="AlphaFoldDB" id="D8SYZ6"/>
<name>D8SYZ6_SELML</name>
<sequence length="225" mass="25103">MVESTAAPAAAQDATPAAAPDTAPAPGHPPGPSALEKRVADLSGPSMALEERAAQLAASVSVRRRAPAPPRPLDFARLENSKFGLKGVFAGFFFVNLAVIGGLLMADRRYKFSPFHPENKWESSTATKRRFRELAVDKERALVEEERARNRQLTKTSYIRANVKKSRLRWLAVHGLHHRLTTTRVNRQAEIYVDTHIHRQFWAKVVMLILEALWHMASLIHPCSS</sequence>
<gene>
    <name evidence="3" type="ORF">SELMODRAFT_427240</name>
</gene>
<keyword evidence="2" id="KW-0472">Membrane</keyword>
<evidence type="ECO:0000313" key="3">
    <source>
        <dbReference type="EMBL" id="EFJ10401.1"/>
    </source>
</evidence>
<accession>D8SYZ6</accession>
<evidence type="ECO:0000256" key="2">
    <source>
        <dbReference type="SAM" id="Phobius"/>
    </source>
</evidence>
<feature type="region of interest" description="Disordered" evidence="1">
    <location>
        <begin position="1"/>
        <end position="39"/>
    </location>
</feature>
<proteinExistence type="predicted"/>
<dbReference type="KEGG" id="smo:SELMODRAFT_427240"/>
<keyword evidence="2" id="KW-1133">Transmembrane helix</keyword>
<evidence type="ECO:0000256" key="1">
    <source>
        <dbReference type="SAM" id="MobiDB-lite"/>
    </source>
</evidence>